<evidence type="ECO:0000259" key="3">
    <source>
        <dbReference type="Pfam" id="PF00149"/>
    </source>
</evidence>
<dbReference type="InterPro" id="IPR006179">
    <property type="entry name" value="5_nucleotidase/apyrase"/>
</dbReference>
<keyword evidence="2" id="KW-0547">Nucleotide-binding</keyword>
<proteinExistence type="inferred from homology"/>
<comment type="caution">
    <text evidence="5">The sequence shown here is derived from an EMBL/GenBank/DDBJ whole genome shotgun (WGS) entry which is preliminary data.</text>
</comment>
<name>A0AAE2W0I9_9RHOB</name>
<evidence type="ECO:0000313" key="5">
    <source>
        <dbReference type="EMBL" id="MBM1715251.1"/>
    </source>
</evidence>
<keyword evidence="6" id="KW-1185">Reference proteome</keyword>
<dbReference type="InterPro" id="IPR004843">
    <property type="entry name" value="Calcineurin-like_PHP"/>
</dbReference>
<dbReference type="GO" id="GO:0016787">
    <property type="term" value="F:hydrolase activity"/>
    <property type="evidence" value="ECO:0007669"/>
    <property type="project" value="UniProtKB-KW"/>
</dbReference>
<comment type="similarity">
    <text evidence="2">Belongs to the 5'-nucleotidase family.</text>
</comment>
<evidence type="ECO:0000256" key="1">
    <source>
        <dbReference type="ARBA" id="ARBA00022729"/>
    </source>
</evidence>
<evidence type="ECO:0000256" key="2">
    <source>
        <dbReference type="RuleBase" id="RU362119"/>
    </source>
</evidence>
<dbReference type="SUPFAM" id="SSF55816">
    <property type="entry name" value="5'-nucleotidase (syn. UDP-sugar hydrolase), C-terminal domain"/>
    <property type="match status" value="1"/>
</dbReference>
<reference evidence="5 6" key="1">
    <citation type="submission" date="2021-01" db="EMBL/GenBank/DDBJ databases">
        <title>Diatom-associated Roseobacters Show Island Model of Population Structure.</title>
        <authorList>
            <person name="Qu L."/>
            <person name="Feng X."/>
            <person name="Chen Y."/>
            <person name="Li L."/>
            <person name="Wang X."/>
            <person name="Hu Z."/>
            <person name="Wang H."/>
            <person name="Luo H."/>
        </authorList>
    </citation>
    <scope>NUCLEOTIDE SEQUENCE [LARGE SCALE GENOMIC DNA]</scope>
    <source>
        <strain evidence="5 6">TR60-84</strain>
    </source>
</reference>
<dbReference type="GO" id="GO:0009166">
    <property type="term" value="P:nucleotide catabolic process"/>
    <property type="evidence" value="ECO:0007669"/>
    <property type="project" value="InterPro"/>
</dbReference>
<dbReference type="Gene3D" id="3.90.780.10">
    <property type="entry name" value="5'-Nucleotidase, C-terminal domain"/>
    <property type="match status" value="1"/>
</dbReference>
<dbReference type="PANTHER" id="PTHR11575:SF6">
    <property type="entry name" value="2',3'-CYCLIC-NUCLEOTIDE 2'-PHOSPHODIESTERASE_3'-NUCLEOTIDASE"/>
    <property type="match status" value="1"/>
</dbReference>
<dbReference type="GO" id="GO:0000166">
    <property type="term" value="F:nucleotide binding"/>
    <property type="evidence" value="ECO:0007669"/>
    <property type="project" value="UniProtKB-KW"/>
</dbReference>
<evidence type="ECO:0000313" key="6">
    <source>
        <dbReference type="Proteomes" id="UP000732193"/>
    </source>
</evidence>
<keyword evidence="2" id="KW-0378">Hydrolase</keyword>
<dbReference type="InterPro" id="IPR029052">
    <property type="entry name" value="Metallo-depent_PP-like"/>
</dbReference>
<dbReference type="Pfam" id="PF00149">
    <property type="entry name" value="Metallophos"/>
    <property type="match status" value="1"/>
</dbReference>
<dbReference type="InterPro" id="IPR036907">
    <property type="entry name" value="5'-Nucleotdase_C_sf"/>
</dbReference>
<sequence length="621" mass="66799">MRDAAAPPITAIHPHEAMQDRFDQTTLSLRIMATTDIHMQLLGYDYLRDCSLPHNGLAGLATLVEEARAEARAEGSATLLFDNGDLLQGTALGETLSRSPVGPKHPVLGCINHMSYDALGVGNHDLDHGFAYLMDLAAVSPSPMISTNLRPLRSSALQTAALITCACPRQGAAPLNLRIGVLSVMPDLTAQWHQHTLEGKAVVTPARAMLRAALVDLRAQGTDLVILLAHMGIEHPVIDETGADDVRSLAAIDGIDVVIAGHTHRRLPGQDHASFAQVDNINSTIATRPAVMAGYDASDLAVLDLGLAQDPNGRWRVLTHTSELRRNTHDIAPHPAITAICSTAHNASRTRLARPVGQTGRTLHNFFSLGAPTLSCTAVAQAKHHIATKAIRGFPEAELPLLASASAHTAGGFGGPENFLFIPQGPVLRRHLKGLDPYANKICALRINGAELRGWLEYSARVFHRLSPNTPDQLLVDPARPSFEFDTIYGVQYCIDPTRVAGARLVSLTYNGDPVSNTQQFVMATSEFQTTGGVGRAPFAKDRVLAKSRNRLATALGNILTRPPEGIQQDASPWRFSCSEPVQAVICTTPQAMPYLKDIAHLSPQPLGLDGDGFLRIRLTL</sequence>
<dbReference type="Gene3D" id="3.60.21.10">
    <property type="match status" value="1"/>
</dbReference>
<dbReference type="InterPro" id="IPR008334">
    <property type="entry name" value="5'-Nucleotdase_C"/>
</dbReference>
<dbReference type="GO" id="GO:0030288">
    <property type="term" value="C:outer membrane-bounded periplasmic space"/>
    <property type="evidence" value="ECO:0007669"/>
    <property type="project" value="TreeGrafter"/>
</dbReference>
<protein>
    <submittedName>
        <fullName evidence="5">5'-nucleotidase C-terminal domain-containing protein</fullName>
    </submittedName>
</protein>
<keyword evidence="1" id="KW-0732">Signal</keyword>
<dbReference type="Proteomes" id="UP000732193">
    <property type="component" value="Unassembled WGS sequence"/>
</dbReference>
<dbReference type="PANTHER" id="PTHR11575">
    <property type="entry name" value="5'-NUCLEOTIDASE-RELATED"/>
    <property type="match status" value="1"/>
</dbReference>
<dbReference type="PRINTS" id="PR01607">
    <property type="entry name" value="APYRASEFAMLY"/>
</dbReference>
<dbReference type="RefSeq" id="WP_203243105.1">
    <property type="nucleotide sequence ID" value="NZ_JAFBRH010000005.1"/>
</dbReference>
<feature type="domain" description="5'-Nucleotidase C-terminal" evidence="4">
    <location>
        <begin position="404"/>
        <end position="535"/>
    </location>
</feature>
<feature type="domain" description="Calcineurin-like phosphoesterase" evidence="3">
    <location>
        <begin position="29"/>
        <end position="265"/>
    </location>
</feature>
<dbReference type="AlphaFoldDB" id="A0AAE2W0I9"/>
<dbReference type="SUPFAM" id="SSF56300">
    <property type="entry name" value="Metallo-dependent phosphatases"/>
    <property type="match status" value="1"/>
</dbReference>
<gene>
    <name evidence="5" type="ORF">JQV55_16910</name>
</gene>
<evidence type="ECO:0000259" key="4">
    <source>
        <dbReference type="Pfam" id="PF02872"/>
    </source>
</evidence>
<accession>A0AAE2W0I9</accession>
<dbReference type="EMBL" id="JAFBRM010000005">
    <property type="protein sequence ID" value="MBM1715251.1"/>
    <property type="molecule type" value="Genomic_DNA"/>
</dbReference>
<dbReference type="Pfam" id="PF02872">
    <property type="entry name" value="5_nucleotid_C"/>
    <property type="match status" value="1"/>
</dbReference>
<organism evidence="5 6">
    <name type="scientific">Sulfitobacter geojensis</name>
    <dbReference type="NCBI Taxonomy" id="1342299"/>
    <lineage>
        <taxon>Bacteria</taxon>
        <taxon>Pseudomonadati</taxon>
        <taxon>Pseudomonadota</taxon>
        <taxon>Alphaproteobacteria</taxon>
        <taxon>Rhodobacterales</taxon>
        <taxon>Roseobacteraceae</taxon>
        <taxon>Sulfitobacter</taxon>
    </lineage>
</organism>